<dbReference type="InterPro" id="IPR017853">
    <property type="entry name" value="GH"/>
</dbReference>
<protein>
    <recommendedName>
        <fullName evidence="7">Xylan alpha-1,2-glucuronidase</fullName>
        <ecNumber evidence="7">3.2.1.131</ecNumber>
    </recommendedName>
</protein>
<feature type="domain" description="Glycosyl hydrolase family 67 C-terminal" evidence="10">
    <location>
        <begin position="614"/>
        <end position="729"/>
    </location>
</feature>
<evidence type="ECO:0000259" key="10">
    <source>
        <dbReference type="Pfam" id="PF07477"/>
    </source>
</evidence>
<feature type="domain" description="Glycosyl hydrolase family 67 catalytic" evidence="11">
    <location>
        <begin position="158"/>
        <end position="485"/>
    </location>
</feature>
<dbReference type="SUPFAM" id="SSF51445">
    <property type="entry name" value="(Trans)glycosidases"/>
    <property type="match status" value="1"/>
</dbReference>
<evidence type="ECO:0000259" key="9">
    <source>
        <dbReference type="Pfam" id="PF03648"/>
    </source>
</evidence>
<dbReference type="EMBL" id="CP032489">
    <property type="protein sequence ID" value="AYD47756.1"/>
    <property type="molecule type" value="Genomic_DNA"/>
</dbReference>
<evidence type="ECO:0000259" key="11">
    <source>
        <dbReference type="Pfam" id="PF07488"/>
    </source>
</evidence>
<evidence type="ECO:0000256" key="1">
    <source>
        <dbReference type="ARBA" id="ARBA00008833"/>
    </source>
</evidence>
<feature type="chain" id="PRO_5017362437" description="Xylan alpha-1,2-glucuronidase" evidence="8">
    <location>
        <begin position="24"/>
        <end position="731"/>
    </location>
</feature>
<comment type="catalytic activity">
    <reaction evidence="7">
        <text>Hydrolysis of (1-&gt;2)-alpha-D-(4-O-methyl)glucuronosyl links in the main chain of hardwood xylans.</text>
        <dbReference type="EC" id="3.2.1.131"/>
    </reaction>
</comment>
<dbReference type="GO" id="GO:0005576">
    <property type="term" value="C:extracellular region"/>
    <property type="evidence" value="ECO:0007669"/>
    <property type="project" value="InterPro"/>
</dbReference>
<keyword evidence="6 7" id="KW-0624">Polysaccharide degradation</keyword>
<dbReference type="InterPro" id="IPR011099">
    <property type="entry name" value="Glyco_hydro_67_C"/>
</dbReference>
<dbReference type="InterPro" id="IPR011100">
    <property type="entry name" value="Glyco_hydro_67_cat"/>
</dbReference>
<dbReference type="GO" id="GO:0033939">
    <property type="term" value="F:xylan alpha-1,2-glucuronosidase activity"/>
    <property type="evidence" value="ECO:0007669"/>
    <property type="project" value="UniProtKB-EC"/>
</dbReference>
<dbReference type="GO" id="GO:0046559">
    <property type="term" value="F:alpha-glucuronidase activity"/>
    <property type="evidence" value="ECO:0007669"/>
    <property type="project" value="InterPro"/>
</dbReference>
<evidence type="ECO:0000256" key="8">
    <source>
        <dbReference type="SAM" id="SignalP"/>
    </source>
</evidence>
<feature type="domain" description="Glycosyl hydrolase family 67 C-terminal" evidence="10">
    <location>
        <begin position="486"/>
        <end position="608"/>
    </location>
</feature>
<dbReference type="Proteomes" id="UP000266118">
    <property type="component" value="Chromosome"/>
</dbReference>
<accession>A0A386HQA5</accession>
<evidence type="ECO:0000256" key="2">
    <source>
        <dbReference type="ARBA" id="ARBA00022651"/>
    </source>
</evidence>
<organism evidence="12 13">
    <name type="scientific">Arachidicoccus soli</name>
    <dbReference type="NCBI Taxonomy" id="2341117"/>
    <lineage>
        <taxon>Bacteria</taxon>
        <taxon>Pseudomonadati</taxon>
        <taxon>Bacteroidota</taxon>
        <taxon>Chitinophagia</taxon>
        <taxon>Chitinophagales</taxon>
        <taxon>Chitinophagaceae</taxon>
        <taxon>Arachidicoccus</taxon>
    </lineage>
</organism>
<dbReference type="AlphaFoldDB" id="A0A386HQA5"/>
<dbReference type="InterPro" id="IPR029018">
    <property type="entry name" value="Hex-like_dom2"/>
</dbReference>
<evidence type="ECO:0000256" key="3">
    <source>
        <dbReference type="ARBA" id="ARBA00022801"/>
    </source>
</evidence>
<evidence type="ECO:0000313" key="12">
    <source>
        <dbReference type="EMBL" id="AYD47756.1"/>
    </source>
</evidence>
<dbReference type="Gene3D" id="3.20.20.80">
    <property type="entry name" value="Glycosidases"/>
    <property type="match status" value="1"/>
</dbReference>
<sequence length="731" mass="83396">MNARKVNTFLLVILCVFCIPAFAYHSNSFKGAKPASEAFPKDENGYDLWLRYHKIQDPIILAKYQQRLTQIVVPGISPTIQVIKAELQRGLSGILGQKIPIVNAPMQERRGLEVKISNDFKNLNQEGYILYSKRNITVIGAKTELGALYGTFAFLRLLETHKNLSALKIINNPKTQFRLLNHWDSFSKKRTYFGGSVNLTDWNKLSNNNIRKRNIDYARANASIGINGAVINDFPVNLLRSSDLKKVAILADAYRPYGIRIYLSISLDAPLKPIPNKKSERIGTCETADPLNPKVAQWWKDKADEIYSLIPDFGGFLVKAGSEGMPGPQKYGRDDADAANMLARALKPHGGIIFWRAFVYNPKIDLDRAQRSYKQIHPLDGKFDSNVILQVKNGPLDYQPREVFHPLWGSMPKTPMMMEFEIEQEYLGRATDLVYLGKEWEEVFSSDTYEKGKGSTIAKIVEGIVDHYKLTGVAGVANMGDDSDWCGHLFAQANWYAFGRLAWDPELNADTIADEWVRMTWGNDAKLVKTITDMMAGSWEAAVNVRSPLGLNFVCGSDHNDPDPAGRVNDFWFADQNGIGYNRTNHQEKGWDKTSSNKSKMGYNRIENYTNNWKKSGTNAVSEYHKPLYTLFNQLNICPEQDLLWFHFVPWDYTMKSGRSLWEELCFKYESGYNYAAMLIKEWSSLKGKIDRERYSMVLDKLNSQLIHYKKWRNTCLEFFSKTSGKNIPLE</sequence>
<keyword evidence="8" id="KW-0732">Signal</keyword>
<dbReference type="PANTHER" id="PTHR39207:SF1">
    <property type="entry name" value="ALPHA-GLUCURONIDASE A"/>
    <property type="match status" value="1"/>
</dbReference>
<proteinExistence type="inferred from homology"/>
<evidence type="ECO:0000313" key="13">
    <source>
        <dbReference type="Proteomes" id="UP000266118"/>
    </source>
</evidence>
<dbReference type="SUPFAM" id="SSF55545">
    <property type="entry name" value="beta-N-acetylhexosaminidase-like domain"/>
    <property type="match status" value="1"/>
</dbReference>
<dbReference type="InterPro" id="IPR005154">
    <property type="entry name" value="Glyco_hydro_67_aGlcAse_N"/>
</dbReference>
<dbReference type="PANTHER" id="PTHR39207">
    <property type="entry name" value="ALPHA-GLUCURONIDASE A"/>
    <property type="match status" value="1"/>
</dbReference>
<reference evidence="12 13" key="1">
    <citation type="submission" date="2018-09" db="EMBL/GenBank/DDBJ databases">
        <title>Arachidicoccus sp. nov., a bacterium isolated from soil.</title>
        <authorList>
            <person name="Weon H.-Y."/>
            <person name="Kwon S.-W."/>
            <person name="Lee S.A."/>
        </authorList>
    </citation>
    <scope>NUCLEOTIDE SEQUENCE [LARGE SCALE GENOMIC DNA]</scope>
    <source>
        <strain evidence="12 13">KIS59-12</strain>
    </source>
</reference>
<dbReference type="Pfam" id="PF07488">
    <property type="entry name" value="Glyco_hydro_67M"/>
    <property type="match status" value="1"/>
</dbReference>
<dbReference type="Pfam" id="PF03648">
    <property type="entry name" value="Glyco_hydro_67N"/>
    <property type="match status" value="1"/>
</dbReference>
<evidence type="ECO:0000256" key="5">
    <source>
        <dbReference type="ARBA" id="ARBA00023295"/>
    </source>
</evidence>
<comment type="similarity">
    <text evidence="1 7">Belongs to the glycosyl hydrolase 67 family.</text>
</comment>
<dbReference type="RefSeq" id="WP_119987326.1">
    <property type="nucleotide sequence ID" value="NZ_CP032489.1"/>
</dbReference>
<dbReference type="OrthoDB" id="339499at2"/>
<dbReference type="Pfam" id="PF07477">
    <property type="entry name" value="Glyco_hydro_67C"/>
    <property type="match status" value="2"/>
</dbReference>
<dbReference type="Gene3D" id="3.90.1330.10">
    <property type="entry name" value="Alpha-glucuronidase, C-terminal domain"/>
    <property type="match status" value="1"/>
</dbReference>
<keyword evidence="5 7" id="KW-0326">Glycosidase</keyword>
<feature type="domain" description="Alpha glucuronidase N-terminal" evidence="9">
    <location>
        <begin position="48"/>
        <end position="153"/>
    </location>
</feature>
<name>A0A386HQA5_9BACT</name>
<dbReference type="InterPro" id="IPR037054">
    <property type="entry name" value="A-glucoronidase_C_sf"/>
</dbReference>
<dbReference type="EC" id="3.2.1.131" evidence="7"/>
<keyword evidence="13" id="KW-1185">Reference proteome</keyword>
<dbReference type="KEGG" id="ark:D6B99_09235"/>
<evidence type="ECO:0000256" key="4">
    <source>
        <dbReference type="ARBA" id="ARBA00023277"/>
    </source>
</evidence>
<dbReference type="GO" id="GO:0045493">
    <property type="term" value="P:xylan catabolic process"/>
    <property type="evidence" value="ECO:0007669"/>
    <property type="project" value="UniProtKB-KW"/>
</dbReference>
<keyword evidence="2 7" id="KW-0858">Xylan degradation</keyword>
<comment type="subunit">
    <text evidence="7">Homodimer.</text>
</comment>
<feature type="signal peptide" evidence="8">
    <location>
        <begin position="1"/>
        <end position="23"/>
    </location>
</feature>
<evidence type="ECO:0000256" key="7">
    <source>
        <dbReference type="RuleBase" id="RU361198"/>
    </source>
</evidence>
<evidence type="ECO:0000256" key="6">
    <source>
        <dbReference type="ARBA" id="ARBA00023326"/>
    </source>
</evidence>
<keyword evidence="4 7" id="KW-0119">Carbohydrate metabolism</keyword>
<keyword evidence="3 7" id="KW-0378">Hydrolase</keyword>
<dbReference type="Gene3D" id="3.30.379.10">
    <property type="entry name" value="Chitobiase/beta-hexosaminidase domain 2-like"/>
    <property type="match status" value="1"/>
</dbReference>
<gene>
    <name evidence="12" type="ORF">D6B99_09235</name>
</gene>